<name>A0A1W1ZAD9_9FLAO</name>
<comment type="subcellular location">
    <subcellularLocation>
        <location evidence="1 8">Cytoplasm</location>
    </subcellularLocation>
</comment>
<dbReference type="InterPro" id="IPR012795">
    <property type="entry name" value="tRNA_Ile_lys_synt_N"/>
</dbReference>
<dbReference type="SUPFAM" id="SSF56037">
    <property type="entry name" value="PheT/TilS domain"/>
    <property type="match status" value="1"/>
</dbReference>
<evidence type="ECO:0000313" key="11">
    <source>
        <dbReference type="Proteomes" id="UP000192393"/>
    </source>
</evidence>
<evidence type="ECO:0000256" key="3">
    <source>
        <dbReference type="ARBA" id="ARBA00022598"/>
    </source>
</evidence>
<dbReference type="STRING" id="1434700.SAMN06296427_102320"/>
<dbReference type="InterPro" id="IPR014729">
    <property type="entry name" value="Rossmann-like_a/b/a_fold"/>
</dbReference>
<evidence type="ECO:0000256" key="8">
    <source>
        <dbReference type="HAMAP-Rule" id="MF_01161"/>
    </source>
</evidence>
<dbReference type="HAMAP" id="MF_01161">
    <property type="entry name" value="tRNA_Ile_lys_synt"/>
    <property type="match status" value="1"/>
</dbReference>
<evidence type="ECO:0000256" key="2">
    <source>
        <dbReference type="ARBA" id="ARBA00022490"/>
    </source>
</evidence>
<comment type="function">
    <text evidence="8">Ligates lysine onto the cytidine present at position 34 of the AUA codon-specific tRNA(Ile) that contains the anticodon CAU, in an ATP-dependent manner. Cytidine is converted to lysidine, thus changing the amino acid specificity of the tRNA from methionine to isoleucine.</text>
</comment>
<comment type="similarity">
    <text evidence="8">Belongs to the tRNA(Ile)-lysidine synthase family.</text>
</comment>
<dbReference type="OrthoDB" id="9807403at2"/>
<evidence type="ECO:0000256" key="6">
    <source>
        <dbReference type="ARBA" id="ARBA00022840"/>
    </source>
</evidence>
<organism evidence="10 11">
    <name type="scientific">Moheibacter sediminis</name>
    <dbReference type="NCBI Taxonomy" id="1434700"/>
    <lineage>
        <taxon>Bacteria</taxon>
        <taxon>Pseudomonadati</taxon>
        <taxon>Bacteroidota</taxon>
        <taxon>Flavobacteriia</taxon>
        <taxon>Flavobacteriales</taxon>
        <taxon>Weeksellaceae</taxon>
        <taxon>Moheibacter</taxon>
    </lineage>
</organism>
<dbReference type="NCBIfam" id="TIGR02433">
    <property type="entry name" value="lysidine_TilS_C"/>
    <property type="match status" value="1"/>
</dbReference>
<dbReference type="NCBIfam" id="TIGR02432">
    <property type="entry name" value="lysidine_TilS_N"/>
    <property type="match status" value="1"/>
</dbReference>
<dbReference type="SMART" id="SM00977">
    <property type="entry name" value="TilS_C"/>
    <property type="match status" value="1"/>
</dbReference>
<keyword evidence="4 8" id="KW-0819">tRNA processing</keyword>
<dbReference type="PANTHER" id="PTHR43033">
    <property type="entry name" value="TRNA(ILE)-LYSIDINE SYNTHASE-RELATED"/>
    <property type="match status" value="1"/>
</dbReference>
<dbReference type="RefSeq" id="WP_084016474.1">
    <property type="nucleotide sequence ID" value="NZ_FWXS01000002.1"/>
</dbReference>
<dbReference type="InterPro" id="IPR012094">
    <property type="entry name" value="tRNA_Ile_lys_synt"/>
</dbReference>
<dbReference type="EC" id="6.3.4.19" evidence="8"/>
<dbReference type="Gene3D" id="3.40.50.620">
    <property type="entry name" value="HUPs"/>
    <property type="match status" value="1"/>
</dbReference>
<dbReference type="GO" id="GO:0032267">
    <property type="term" value="F:tRNA(Ile)-lysidine synthase activity"/>
    <property type="evidence" value="ECO:0007669"/>
    <property type="project" value="UniProtKB-EC"/>
</dbReference>
<dbReference type="PANTHER" id="PTHR43033:SF1">
    <property type="entry name" value="TRNA(ILE)-LYSIDINE SYNTHASE-RELATED"/>
    <property type="match status" value="1"/>
</dbReference>
<dbReference type="GO" id="GO:0005524">
    <property type="term" value="F:ATP binding"/>
    <property type="evidence" value="ECO:0007669"/>
    <property type="project" value="UniProtKB-UniRule"/>
</dbReference>
<feature type="binding site" evidence="8">
    <location>
        <begin position="28"/>
        <end position="33"/>
    </location>
    <ligand>
        <name>ATP</name>
        <dbReference type="ChEBI" id="CHEBI:30616"/>
    </ligand>
</feature>
<protein>
    <recommendedName>
        <fullName evidence="8">tRNA(Ile)-lysidine synthase</fullName>
        <ecNumber evidence="8">6.3.4.19</ecNumber>
    </recommendedName>
    <alternativeName>
        <fullName evidence="8">tRNA(Ile)-2-lysyl-cytidine synthase</fullName>
    </alternativeName>
    <alternativeName>
        <fullName evidence="8">tRNA(Ile)-lysidine synthetase</fullName>
    </alternativeName>
</protein>
<dbReference type="InterPro" id="IPR011063">
    <property type="entry name" value="TilS/TtcA_N"/>
</dbReference>
<sequence>MEFLLSEFKNNINRLSKISQSKFLIAVSGGIDSMVLCDLFLKLKLNFSVAHCNFQLRGNDSDLDEEFVRNYCIQNQIKFHSKTFNVKEYKQSGNHSTQMAARDLRYAWFKKLMQENQFNLLVTAHHLNDSLETFLINLSRGSGINGLTGIQFQQNEIIRPLYNISKKSILEYAGLNQIRWREDVSNATDDYIRNKIRNQIVPVLNEIHPEFLANFSKSIQILKDEKTIIQNQFENLSDELFISAKNNYSVSIQKLKELQPFNSSLFHLFSKFGFMHPLEIERLMDANEGSEINSNEYRLIKNRGELILSRQTKIKESEEFIVEDGKLIQKPLNLRLSKSEVRDFSASETLDVEKISFPLRLRKAKTGDVFFPFGMRGSKKLSKFFKDEKFSKIDKEDSWLLVDDEDRIVYVTGIRIDDRFKITENTHKFLNIYLC</sequence>
<proteinExistence type="inferred from homology"/>
<dbReference type="EMBL" id="FWXS01000002">
    <property type="protein sequence ID" value="SMC45410.1"/>
    <property type="molecule type" value="Genomic_DNA"/>
</dbReference>
<keyword evidence="2 8" id="KW-0963">Cytoplasm</keyword>
<dbReference type="Proteomes" id="UP000192393">
    <property type="component" value="Unassembled WGS sequence"/>
</dbReference>
<comment type="catalytic activity">
    <reaction evidence="7 8">
        <text>cytidine(34) in tRNA(Ile2) + L-lysine + ATP = lysidine(34) in tRNA(Ile2) + AMP + diphosphate + H(+)</text>
        <dbReference type="Rhea" id="RHEA:43744"/>
        <dbReference type="Rhea" id="RHEA-COMP:10625"/>
        <dbReference type="Rhea" id="RHEA-COMP:10670"/>
        <dbReference type="ChEBI" id="CHEBI:15378"/>
        <dbReference type="ChEBI" id="CHEBI:30616"/>
        <dbReference type="ChEBI" id="CHEBI:32551"/>
        <dbReference type="ChEBI" id="CHEBI:33019"/>
        <dbReference type="ChEBI" id="CHEBI:82748"/>
        <dbReference type="ChEBI" id="CHEBI:83665"/>
        <dbReference type="ChEBI" id="CHEBI:456215"/>
        <dbReference type="EC" id="6.3.4.19"/>
    </reaction>
</comment>
<dbReference type="Pfam" id="PF11734">
    <property type="entry name" value="TilS_C"/>
    <property type="match status" value="1"/>
</dbReference>
<evidence type="ECO:0000256" key="7">
    <source>
        <dbReference type="ARBA" id="ARBA00048539"/>
    </source>
</evidence>
<dbReference type="SUPFAM" id="SSF52402">
    <property type="entry name" value="Adenine nucleotide alpha hydrolases-like"/>
    <property type="match status" value="1"/>
</dbReference>
<keyword evidence="11" id="KW-1185">Reference proteome</keyword>
<evidence type="ECO:0000256" key="1">
    <source>
        <dbReference type="ARBA" id="ARBA00004496"/>
    </source>
</evidence>
<feature type="domain" description="Lysidine-tRNA(Ile) synthetase C-terminal" evidence="9">
    <location>
        <begin position="359"/>
        <end position="432"/>
    </location>
</feature>
<keyword evidence="3 8" id="KW-0436">Ligase</keyword>
<dbReference type="InterPro" id="IPR012796">
    <property type="entry name" value="Lysidine-tRNA-synth_C"/>
</dbReference>
<accession>A0A1W1ZAD9</accession>
<dbReference type="GO" id="GO:0005737">
    <property type="term" value="C:cytoplasm"/>
    <property type="evidence" value="ECO:0007669"/>
    <property type="project" value="UniProtKB-SubCell"/>
</dbReference>
<dbReference type="GO" id="GO:0006400">
    <property type="term" value="P:tRNA modification"/>
    <property type="evidence" value="ECO:0007669"/>
    <property type="project" value="UniProtKB-UniRule"/>
</dbReference>
<keyword evidence="6 8" id="KW-0067">ATP-binding</keyword>
<evidence type="ECO:0000256" key="5">
    <source>
        <dbReference type="ARBA" id="ARBA00022741"/>
    </source>
</evidence>
<dbReference type="Pfam" id="PF01171">
    <property type="entry name" value="ATP_bind_3"/>
    <property type="match status" value="1"/>
</dbReference>
<evidence type="ECO:0000259" key="9">
    <source>
        <dbReference type="SMART" id="SM00977"/>
    </source>
</evidence>
<keyword evidence="5 8" id="KW-0547">Nucleotide-binding</keyword>
<dbReference type="CDD" id="cd01992">
    <property type="entry name" value="TilS_N"/>
    <property type="match status" value="1"/>
</dbReference>
<evidence type="ECO:0000256" key="4">
    <source>
        <dbReference type="ARBA" id="ARBA00022694"/>
    </source>
</evidence>
<reference evidence="10 11" key="1">
    <citation type="submission" date="2017-04" db="EMBL/GenBank/DDBJ databases">
        <authorList>
            <person name="Afonso C.L."/>
            <person name="Miller P.J."/>
            <person name="Scott M.A."/>
            <person name="Spackman E."/>
            <person name="Goraichik I."/>
            <person name="Dimitrov K.M."/>
            <person name="Suarez D.L."/>
            <person name="Swayne D.E."/>
        </authorList>
    </citation>
    <scope>NUCLEOTIDE SEQUENCE [LARGE SCALE GENOMIC DNA]</scope>
    <source>
        <strain evidence="10 11">CGMCC 1.12708</strain>
    </source>
</reference>
<gene>
    <name evidence="8" type="primary">tilS</name>
    <name evidence="10" type="ORF">SAMN06296427_102320</name>
</gene>
<evidence type="ECO:0000313" key="10">
    <source>
        <dbReference type="EMBL" id="SMC45410.1"/>
    </source>
</evidence>
<dbReference type="AlphaFoldDB" id="A0A1W1ZAD9"/>
<comment type="domain">
    <text evidence="8">The N-terminal region contains the highly conserved SGGXDS motif, predicted to be a P-loop motif involved in ATP binding.</text>
</comment>